<protein>
    <submittedName>
        <fullName evidence="1">Uncharacterized protein At2g39910 isoform X2</fullName>
    </submittedName>
</protein>
<reference evidence="1" key="1">
    <citation type="submission" date="2018-02" db="EMBL/GenBank/DDBJ databases">
        <title>Rhizophora mucronata_Transcriptome.</title>
        <authorList>
            <person name="Meera S.P."/>
            <person name="Sreeshan A."/>
            <person name="Augustine A."/>
        </authorList>
    </citation>
    <scope>NUCLEOTIDE SEQUENCE</scope>
    <source>
        <tissue evidence="1">Leaf</tissue>
    </source>
</reference>
<dbReference type="EMBL" id="GGEC01026659">
    <property type="protein sequence ID" value="MBX07143.1"/>
    <property type="molecule type" value="Transcribed_RNA"/>
</dbReference>
<dbReference type="AlphaFoldDB" id="A0A2P2KN55"/>
<organism evidence="1">
    <name type="scientific">Rhizophora mucronata</name>
    <name type="common">Asiatic mangrove</name>
    <dbReference type="NCBI Taxonomy" id="61149"/>
    <lineage>
        <taxon>Eukaryota</taxon>
        <taxon>Viridiplantae</taxon>
        <taxon>Streptophyta</taxon>
        <taxon>Embryophyta</taxon>
        <taxon>Tracheophyta</taxon>
        <taxon>Spermatophyta</taxon>
        <taxon>Magnoliopsida</taxon>
        <taxon>eudicotyledons</taxon>
        <taxon>Gunneridae</taxon>
        <taxon>Pentapetalae</taxon>
        <taxon>rosids</taxon>
        <taxon>fabids</taxon>
        <taxon>Malpighiales</taxon>
        <taxon>Rhizophoraceae</taxon>
        <taxon>Rhizophora</taxon>
    </lineage>
</organism>
<name>A0A2P2KN55_RHIMU</name>
<proteinExistence type="predicted"/>
<accession>A0A2P2KN55</accession>
<sequence length="37" mass="4481">MIKTTMQGVKRWQLAWINRVERTCPPQRRVSSHKEQT</sequence>
<evidence type="ECO:0000313" key="1">
    <source>
        <dbReference type="EMBL" id="MBX07143.1"/>
    </source>
</evidence>